<feature type="compositionally biased region" description="Acidic residues" evidence="6">
    <location>
        <begin position="35"/>
        <end position="46"/>
    </location>
</feature>
<dbReference type="EMBL" id="QEAO01000010">
    <property type="protein sequence ID" value="TPX35057.1"/>
    <property type="molecule type" value="Genomic_DNA"/>
</dbReference>
<accession>A0A507C1Q9</accession>
<dbReference type="GO" id="GO:0045892">
    <property type="term" value="P:negative regulation of DNA-templated transcription"/>
    <property type="evidence" value="ECO:0007669"/>
    <property type="project" value="InterPro"/>
</dbReference>
<dbReference type="PANTHER" id="PTHR13119">
    <property type="entry name" value="ZINC FINGER CCCH DOMAIN-CONTAINING PROTEI"/>
    <property type="match status" value="1"/>
</dbReference>
<reference evidence="8 9" key="1">
    <citation type="journal article" date="2019" name="Sci. Rep.">
        <title>Comparative genomics of chytrid fungi reveal insights into the obligate biotrophic and pathogenic lifestyle of Synchytrium endobioticum.</title>
        <authorList>
            <person name="van de Vossenberg B.T.L.H."/>
            <person name="Warris S."/>
            <person name="Nguyen H.D.T."/>
            <person name="van Gent-Pelzer M.P.E."/>
            <person name="Joly D.L."/>
            <person name="van de Geest H.C."/>
            <person name="Bonants P.J.M."/>
            <person name="Smith D.S."/>
            <person name="Levesque C.A."/>
            <person name="van der Lee T.A.J."/>
        </authorList>
    </citation>
    <scope>NUCLEOTIDE SEQUENCE [LARGE SCALE GENOMIC DNA]</scope>
    <source>
        <strain evidence="8 9">JEL517</strain>
    </source>
</reference>
<dbReference type="GO" id="GO:0005634">
    <property type="term" value="C:nucleus"/>
    <property type="evidence" value="ECO:0007669"/>
    <property type="project" value="TreeGrafter"/>
</dbReference>
<comment type="caution">
    <text evidence="8">The sequence shown here is derived from an EMBL/GenBank/DDBJ whole genome shotgun (WGS) entry which is preliminary data.</text>
</comment>
<dbReference type="Gene3D" id="3.30.1370.210">
    <property type="match status" value="1"/>
</dbReference>
<evidence type="ECO:0000256" key="6">
    <source>
        <dbReference type="SAM" id="MobiDB-lite"/>
    </source>
</evidence>
<keyword evidence="9" id="KW-1185">Reference proteome</keyword>
<dbReference type="AlphaFoldDB" id="A0A507C1Q9"/>
<feature type="zinc finger region" description="C3H1-type" evidence="5">
    <location>
        <begin position="449"/>
        <end position="476"/>
    </location>
</feature>
<keyword evidence="2" id="KW-0677">Repeat</keyword>
<dbReference type="GO" id="GO:0003723">
    <property type="term" value="F:RNA binding"/>
    <property type="evidence" value="ECO:0007669"/>
    <property type="project" value="InterPro"/>
</dbReference>
<feature type="compositionally biased region" description="Basic and acidic residues" evidence="6">
    <location>
        <begin position="232"/>
        <end position="276"/>
    </location>
</feature>
<feature type="domain" description="C3H1-type" evidence="7">
    <location>
        <begin position="407"/>
        <end position="434"/>
    </location>
</feature>
<feature type="compositionally biased region" description="Polar residues" evidence="6">
    <location>
        <begin position="53"/>
        <end position="66"/>
    </location>
</feature>
<evidence type="ECO:0000256" key="5">
    <source>
        <dbReference type="PROSITE-ProRule" id="PRU00723"/>
    </source>
</evidence>
<sequence>MDDWEEGEIAEDEDPIAKPLNNVDAAENYGSGSDLELELDSEDDGDDVAKGAPSSSIPRHMSQAQYSKLIHPPTPPLSDAATSTSMPSTSTSNPLKAKTKKKHKKNSNRPVPYPIPQPSTVINVPNPPNATVRTCYLSLGHIMKGMHTKIQNPLAADQVAREIGLENNANIINVNVIQDKCCAFVTFASHDLAKEYVAEKTINPIMWQGYICKVGWASFDPEVIIKKTGNAVKDRAARKTEKQAAKKRKQEQAVKQEDASATIREARQSESDDKNNSRGGGKTLKIRPVPLMEDVIMAEVKQEAIIPTLNPTTTPQPPPTSKTNSDEMDIFEYITAISIGVRSDLSQALLNADLSDLTNLVLDLEPPISRPSVSTTTPVPSSNSRTSEISATQIAKYQEGEAQYKKWASTIPCQFYIKRRCALAAHCDFSHDVILKKNKKPVDNGIDDIRSSTMCTFMVRGKCTRRDACPFAHDKKDVPCIYFHLWKSCKKSEEECEYSHQGITDARLELLKEEWERMKMSSSDRASVNNKAMVVSGGSAMVVNQSQT</sequence>
<dbReference type="SUPFAM" id="SSF54928">
    <property type="entry name" value="RNA-binding domain, RBD"/>
    <property type="match status" value="1"/>
</dbReference>
<proteinExistence type="predicted"/>
<dbReference type="InterPro" id="IPR045124">
    <property type="entry name" value="Su(sable)-like"/>
</dbReference>
<feature type="domain" description="C3H1-type" evidence="7">
    <location>
        <begin position="449"/>
        <end position="476"/>
    </location>
</feature>
<dbReference type="InterPro" id="IPR012677">
    <property type="entry name" value="Nucleotide-bd_a/b_plait_sf"/>
</dbReference>
<dbReference type="PANTHER" id="PTHR13119:SF12">
    <property type="entry name" value="PROTEIN SUPPRESSOR OF SABLE"/>
    <property type="match status" value="1"/>
</dbReference>
<evidence type="ECO:0000313" key="8">
    <source>
        <dbReference type="EMBL" id="TPX35057.1"/>
    </source>
</evidence>
<protein>
    <recommendedName>
        <fullName evidence="7">C3H1-type domain-containing protein</fullName>
    </recommendedName>
</protein>
<dbReference type="InterPro" id="IPR036855">
    <property type="entry name" value="Znf_CCCH_sf"/>
</dbReference>
<feature type="compositionally biased region" description="Basic residues" evidence="6">
    <location>
        <begin position="97"/>
        <end position="107"/>
    </location>
</feature>
<dbReference type="SMART" id="SM00356">
    <property type="entry name" value="ZnF_C3H1"/>
    <property type="match status" value="3"/>
</dbReference>
<name>A0A507C1Q9_9FUNG</name>
<feature type="region of interest" description="Disordered" evidence="6">
    <location>
        <begin position="1"/>
        <end position="124"/>
    </location>
</feature>
<dbReference type="InterPro" id="IPR000571">
    <property type="entry name" value="Znf_CCCH"/>
</dbReference>
<dbReference type="InterPro" id="IPR035979">
    <property type="entry name" value="RBD_domain_sf"/>
</dbReference>
<feature type="zinc finger region" description="C3H1-type" evidence="5">
    <location>
        <begin position="407"/>
        <end position="434"/>
    </location>
</feature>
<gene>
    <name evidence="8" type="ORF">SmJEL517_g02377</name>
</gene>
<dbReference type="RefSeq" id="XP_031025642.1">
    <property type="nucleotide sequence ID" value="XM_031168305.1"/>
</dbReference>
<dbReference type="OrthoDB" id="411372at2759"/>
<dbReference type="STRING" id="1806994.A0A507C1Q9"/>
<evidence type="ECO:0000256" key="3">
    <source>
        <dbReference type="ARBA" id="ARBA00022771"/>
    </source>
</evidence>
<dbReference type="PROSITE" id="PS50103">
    <property type="entry name" value="ZF_C3H1"/>
    <property type="match status" value="2"/>
</dbReference>
<feature type="compositionally biased region" description="Acidic residues" evidence="6">
    <location>
        <begin position="1"/>
        <end position="14"/>
    </location>
</feature>
<keyword evidence="4 5" id="KW-0862">Zinc</keyword>
<dbReference type="GO" id="GO:0008270">
    <property type="term" value="F:zinc ion binding"/>
    <property type="evidence" value="ECO:0007669"/>
    <property type="project" value="UniProtKB-KW"/>
</dbReference>
<feature type="compositionally biased region" description="Low complexity" evidence="6">
    <location>
        <begin position="82"/>
        <end position="92"/>
    </location>
</feature>
<dbReference type="Gene3D" id="3.30.70.330">
    <property type="match status" value="1"/>
</dbReference>
<keyword evidence="3 5" id="KW-0863">Zinc-finger</keyword>
<evidence type="ECO:0000313" key="9">
    <source>
        <dbReference type="Proteomes" id="UP000319731"/>
    </source>
</evidence>
<organism evidence="8 9">
    <name type="scientific">Synchytrium microbalum</name>
    <dbReference type="NCBI Taxonomy" id="1806994"/>
    <lineage>
        <taxon>Eukaryota</taxon>
        <taxon>Fungi</taxon>
        <taxon>Fungi incertae sedis</taxon>
        <taxon>Chytridiomycota</taxon>
        <taxon>Chytridiomycota incertae sedis</taxon>
        <taxon>Chytridiomycetes</taxon>
        <taxon>Synchytriales</taxon>
        <taxon>Synchytriaceae</taxon>
        <taxon>Synchytrium</taxon>
    </lineage>
</organism>
<dbReference type="Proteomes" id="UP000319731">
    <property type="component" value="Unassembled WGS sequence"/>
</dbReference>
<evidence type="ECO:0000259" key="7">
    <source>
        <dbReference type="PROSITE" id="PS50103"/>
    </source>
</evidence>
<evidence type="ECO:0000256" key="2">
    <source>
        <dbReference type="ARBA" id="ARBA00022737"/>
    </source>
</evidence>
<dbReference type="SUPFAM" id="SSF90229">
    <property type="entry name" value="CCCH zinc finger"/>
    <property type="match status" value="1"/>
</dbReference>
<feature type="region of interest" description="Disordered" evidence="6">
    <location>
        <begin position="232"/>
        <end position="285"/>
    </location>
</feature>
<dbReference type="GeneID" id="42003602"/>
<evidence type="ECO:0000256" key="1">
    <source>
        <dbReference type="ARBA" id="ARBA00022723"/>
    </source>
</evidence>
<keyword evidence="1 5" id="KW-0479">Metal-binding</keyword>
<evidence type="ECO:0000256" key="4">
    <source>
        <dbReference type="ARBA" id="ARBA00022833"/>
    </source>
</evidence>